<organism evidence="5 6">
    <name type="scientific">Rhynchospora tenuis</name>
    <dbReference type="NCBI Taxonomy" id="198213"/>
    <lineage>
        <taxon>Eukaryota</taxon>
        <taxon>Viridiplantae</taxon>
        <taxon>Streptophyta</taxon>
        <taxon>Embryophyta</taxon>
        <taxon>Tracheophyta</taxon>
        <taxon>Spermatophyta</taxon>
        <taxon>Magnoliopsida</taxon>
        <taxon>Liliopsida</taxon>
        <taxon>Poales</taxon>
        <taxon>Cyperaceae</taxon>
        <taxon>Cyperoideae</taxon>
        <taxon>Rhynchosporeae</taxon>
        <taxon>Rhynchospora</taxon>
    </lineage>
</organism>
<feature type="repeat" description="PPR" evidence="4">
    <location>
        <begin position="619"/>
        <end position="649"/>
    </location>
</feature>
<evidence type="ECO:0000256" key="4">
    <source>
        <dbReference type="PROSITE-ProRule" id="PRU00708"/>
    </source>
</evidence>
<dbReference type="GO" id="GO:0009451">
    <property type="term" value="P:RNA modification"/>
    <property type="evidence" value="ECO:0007669"/>
    <property type="project" value="InterPro"/>
</dbReference>
<dbReference type="Proteomes" id="UP001210211">
    <property type="component" value="Unassembled WGS sequence"/>
</dbReference>
<reference evidence="5 6" key="1">
    <citation type="journal article" date="2022" name="Cell">
        <title>Repeat-based holocentromeres influence genome architecture and karyotype evolution.</title>
        <authorList>
            <person name="Hofstatter P.G."/>
            <person name="Thangavel G."/>
            <person name="Lux T."/>
            <person name="Neumann P."/>
            <person name="Vondrak T."/>
            <person name="Novak P."/>
            <person name="Zhang M."/>
            <person name="Costa L."/>
            <person name="Castellani M."/>
            <person name="Scott A."/>
            <person name="Toegelov H."/>
            <person name="Fuchs J."/>
            <person name="Mata-Sucre Y."/>
            <person name="Dias Y."/>
            <person name="Vanzela A.L.L."/>
            <person name="Huettel B."/>
            <person name="Almeida C.C.S."/>
            <person name="Simkova H."/>
            <person name="Souza G."/>
            <person name="Pedrosa-Harand A."/>
            <person name="Macas J."/>
            <person name="Mayer K.F.X."/>
            <person name="Houben A."/>
            <person name="Marques A."/>
        </authorList>
    </citation>
    <scope>NUCLEOTIDE SEQUENCE [LARGE SCALE GENOMIC DNA]</scope>
    <source>
        <strain evidence="5">RhyTen1mFocal</strain>
    </source>
</reference>
<evidence type="ECO:0000256" key="1">
    <source>
        <dbReference type="ARBA" id="ARBA00022737"/>
    </source>
</evidence>
<feature type="repeat" description="PPR" evidence="4">
    <location>
        <begin position="79"/>
        <end position="113"/>
    </location>
</feature>
<feature type="repeat" description="PPR" evidence="4">
    <location>
        <begin position="549"/>
        <end position="583"/>
    </location>
</feature>
<dbReference type="InterPro" id="IPR046848">
    <property type="entry name" value="E_motif"/>
</dbReference>
<protein>
    <submittedName>
        <fullName evidence="5">Uncharacterized protein</fullName>
    </submittedName>
</protein>
<dbReference type="InterPro" id="IPR002885">
    <property type="entry name" value="PPR_rpt"/>
</dbReference>
<dbReference type="Pfam" id="PF13041">
    <property type="entry name" value="PPR_2"/>
    <property type="match status" value="3"/>
</dbReference>
<comment type="similarity">
    <text evidence="3">Belongs to the PPR family. PCMP-E subfamily.</text>
</comment>
<dbReference type="NCBIfam" id="TIGR00756">
    <property type="entry name" value="PPR"/>
    <property type="match status" value="4"/>
</dbReference>
<dbReference type="FunFam" id="1.25.40.10:FF:000227">
    <property type="entry name" value="Pentatricopeptide repeat-containing protein At3g13880"/>
    <property type="match status" value="1"/>
</dbReference>
<dbReference type="InterPro" id="IPR011990">
    <property type="entry name" value="TPR-like_helical_dom_sf"/>
</dbReference>
<dbReference type="PANTHER" id="PTHR47926:SF406">
    <property type="entry name" value="REPEAT (PPR) SUPERFAMILY PROTEIN, PUTATIVE-RELATED"/>
    <property type="match status" value="1"/>
</dbReference>
<keyword evidence="6" id="KW-1185">Reference proteome</keyword>
<dbReference type="EMBL" id="JAMRDG010000002">
    <property type="protein sequence ID" value="KAJ3687897.1"/>
    <property type="molecule type" value="Genomic_DNA"/>
</dbReference>
<evidence type="ECO:0000256" key="3">
    <source>
        <dbReference type="ARBA" id="ARBA00061659"/>
    </source>
</evidence>
<keyword evidence="2" id="KW-0809">Transit peptide</keyword>
<evidence type="ECO:0000313" key="5">
    <source>
        <dbReference type="EMBL" id="KAJ3687897.1"/>
    </source>
</evidence>
<dbReference type="InterPro" id="IPR046960">
    <property type="entry name" value="PPR_At4g14850-like_plant"/>
</dbReference>
<comment type="caution">
    <text evidence="5">The sequence shown here is derived from an EMBL/GenBank/DDBJ whole genome shotgun (WGS) entry which is preliminary data.</text>
</comment>
<keyword evidence="1" id="KW-0677">Repeat</keyword>
<dbReference type="FunFam" id="1.25.40.10:FF:000196">
    <property type="entry name" value="Pentatricopeptide repeat-containing protein At4g14850"/>
    <property type="match status" value="1"/>
</dbReference>
<feature type="repeat" description="PPR" evidence="4">
    <location>
        <begin position="650"/>
        <end position="684"/>
    </location>
</feature>
<dbReference type="AlphaFoldDB" id="A0AAD5Z6N7"/>
<dbReference type="GO" id="GO:0003723">
    <property type="term" value="F:RNA binding"/>
    <property type="evidence" value="ECO:0007669"/>
    <property type="project" value="InterPro"/>
</dbReference>
<name>A0AAD5Z6N7_9POAL</name>
<dbReference type="Pfam" id="PF01535">
    <property type="entry name" value="PPR"/>
    <property type="match status" value="7"/>
</dbReference>
<dbReference type="FunFam" id="1.25.40.10:FF:000090">
    <property type="entry name" value="Pentatricopeptide repeat-containing protein, chloroplastic"/>
    <property type="match status" value="1"/>
</dbReference>
<dbReference type="Gene3D" id="1.25.40.10">
    <property type="entry name" value="Tetratricopeptide repeat domain"/>
    <property type="match status" value="7"/>
</dbReference>
<feature type="repeat" description="PPR" evidence="4">
    <location>
        <begin position="444"/>
        <end position="478"/>
    </location>
</feature>
<feature type="repeat" description="PPR" evidence="4">
    <location>
        <begin position="141"/>
        <end position="175"/>
    </location>
</feature>
<evidence type="ECO:0000256" key="2">
    <source>
        <dbReference type="ARBA" id="ARBA00022946"/>
    </source>
</evidence>
<accession>A0AAD5Z6N7</accession>
<proteinExistence type="inferred from homology"/>
<feature type="repeat" description="PPR" evidence="4">
    <location>
        <begin position="211"/>
        <end position="245"/>
    </location>
</feature>
<dbReference type="PANTHER" id="PTHR47926">
    <property type="entry name" value="PENTATRICOPEPTIDE REPEAT-CONTAINING PROTEIN"/>
    <property type="match status" value="1"/>
</dbReference>
<dbReference type="PROSITE" id="PS51375">
    <property type="entry name" value="PPR"/>
    <property type="match status" value="7"/>
</dbReference>
<dbReference type="Pfam" id="PF20431">
    <property type="entry name" value="E_motif"/>
    <property type="match status" value="1"/>
</dbReference>
<evidence type="ECO:0000313" key="6">
    <source>
        <dbReference type="Proteomes" id="UP001210211"/>
    </source>
</evidence>
<gene>
    <name evidence="5" type="ORF">LUZ61_017061</name>
</gene>
<dbReference type="FunFam" id="1.25.40.10:FF:000780">
    <property type="entry name" value="Pentatricopeptide repeat-containing protein isoform A"/>
    <property type="match status" value="1"/>
</dbReference>
<sequence>MSATFHGLCSAPLHFKPPISCCLRTCHSFFRKLFSSGSLFFLPKGQKFSHVFQQCAETGAHLSGRSAHARMLTSGFVPTTHVLNCLIHMYVKCSDLDHAHKVFDQMPCRDLVSWNTVIAGNANNGSMQMARNLFDKMPQRDVISWNSIILGYNQKQNLNESIDLFLEMIHSESSPDHATFAIILKSCSSLKNFDLGIQVHGLVTKSGFDLDVVTGSSLLDMYAKCGYLYDAVQLFREMPNKNHVSWSAIIAGCIQNENYIYGLNLFILMQRSGYRTNQSAYASVFRSCAELSSLTLGQEIHAHAIKNNFGYDIVVGTAIVDMYAKCSSFDCALRVLWSFHKPATPTWNAMLVGFARNACGLEAVQLFRLMVRSNAGFNDITLSGVLSACAEIKASLPGPQIHSVIVKSGFNSNVCVANALLDFYGKCKHLLEASRVFEEMGTRDLVSWNAIIASLEQNGQPDCTLVCFNNMIRLGLELGLVPNNFTYGSVIKACIGLKSLNYGVTIHGKVIKSGLGFDTFVGCSLVDMYCKCGMIGEALKLHARIGTQQLVSWNAIIAGFSARKQSDKVQTVFLKMVESGLKPNNFTYATVLGICADLGTAGLGRQIHAQILKKNMVGDVYVASTLMDMYAKCGNLKDALWIFDRMPERDLVTWNAIVCGYASHGHGLEAISMFERMQGDNVEPNHATFVSILRACGHIGLYDAGMRYFDLMRNRYNLEPQLEHYTCMVDIVGRSEGPFEALKIINNMPFEPDAIIWRTLLSVSKVCKGHATELPVAELAAQQILQKDPEDSSAYLLLLHIYGEMGEQSKVSRTRKLIRENGLKKEPGCSWIEGTSEMHTFVAGDVNHPRIEELHEVLGMLVGEMGEFAHVQGSGLDLDLPCTEKRT</sequence>
<dbReference type="FunFam" id="1.25.40.10:FF:000669">
    <property type="entry name" value="Pentatricopeptide repeat-containing protein At4g33990"/>
    <property type="match status" value="1"/>
</dbReference>